<dbReference type="InterPro" id="IPR036866">
    <property type="entry name" value="RibonucZ/Hydroxyglut_hydro"/>
</dbReference>
<protein>
    <submittedName>
        <fullName evidence="7">MBL fold metallo-hydrolase</fullName>
    </submittedName>
</protein>
<dbReference type="SMART" id="SM00849">
    <property type="entry name" value="Lactamase_B"/>
    <property type="match status" value="1"/>
</dbReference>
<evidence type="ECO:0000313" key="8">
    <source>
        <dbReference type="Proteomes" id="UP000313645"/>
    </source>
</evidence>
<keyword evidence="2" id="KW-0479">Metal-binding</keyword>
<feature type="chain" id="PRO_5047311095" evidence="5">
    <location>
        <begin position="30"/>
        <end position="329"/>
    </location>
</feature>
<dbReference type="InterPro" id="IPR001279">
    <property type="entry name" value="Metallo-B-lactamas"/>
</dbReference>
<feature type="domain" description="Metallo-beta-lactamase" evidence="6">
    <location>
        <begin position="91"/>
        <end position="296"/>
    </location>
</feature>
<dbReference type="Pfam" id="PF00753">
    <property type="entry name" value="Lactamase_B"/>
    <property type="match status" value="1"/>
</dbReference>
<keyword evidence="4" id="KW-0862">Zinc</keyword>
<dbReference type="Proteomes" id="UP000313645">
    <property type="component" value="Unassembled WGS sequence"/>
</dbReference>
<dbReference type="EMBL" id="SJDL01000046">
    <property type="protein sequence ID" value="TBW48732.1"/>
    <property type="molecule type" value="Genomic_DNA"/>
</dbReference>
<dbReference type="PANTHER" id="PTHR42978:SF6">
    <property type="entry name" value="QUORUM-QUENCHING LACTONASE YTNP-RELATED"/>
    <property type="match status" value="1"/>
</dbReference>
<evidence type="ECO:0000256" key="5">
    <source>
        <dbReference type="SAM" id="SignalP"/>
    </source>
</evidence>
<keyword evidence="5" id="KW-0732">Signal</keyword>
<dbReference type="Gene3D" id="3.60.15.10">
    <property type="entry name" value="Ribonuclease Z/Hydroxyacylglutathione hydrolase-like"/>
    <property type="match status" value="1"/>
</dbReference>
<dbReference type="CDD" id="cd07720">
    <property type="entry name" value="OPHC2-like_MBL-fold"/>
    <property type="match status" value="1"/>
</dbReference>
<dbReference type="SUPFAM" id="SSF56281">
    <property type="entry name" value="Metallo-hydrolase/oxidoreductase"/>
    <property type="match status" value="1"/>
</dbReference>
<dbReference type="InterPro" id="IPR051013">
    <property type="entry name" value="MBL_superfamily_lactonases"/>
</dbReference>
<proteinExistence type="inferred from homology"/>
<sequence>MLEGIVMHPYRNTALALAVTLLGAGTAQADAPMVKTQAPGYYRNMLGDFEITALSDGTVQLPVDKLLLNTSEDHVREVLHEHFLSAPLETSVNGYLINTGDKLVLVDTGAGSLFGPTLGKLESNLEAAGYAPDDVDEIYITHMHPDHVGGLVANGKAVFPNATVRASQAGADYWLSQDQMDAAPEDQKDFFKEAMASLNPYVESRHFKPFTGKTDLVAGIEAIPAHGHTPGHSIYRVESEGQSLVLMGDLIHVGSVQFAEPSIAIQFDSNPEQAVDAREKAFDNAVESRTLVGSAHLSFPGMGHLKDAGDGYRFIPVNYDAMVEPVKPE</sequence>
<evidence type="ECO:0000259" key="6">
    <source>
        <dbReference type="SMART" id="SM00849"/>
    </source>
</evidence>
<evidence type="ECO:0000256" key="3">
    <source>
        <dbReference type="ARBA" id="ARBA00022801"/>
    </source>
</evidence>
<dbReference type="PANTHER" id="PTHR42978">
    <property type="entry name" value="QUORUM-QUENCHING LACTONASE YTNP-RELATED-RELATED"/>
    <property type="match status" value="1"/>
</dbReference>
<evidence type="ECO:0000256" key="2">
    <source>
        <dbReference type="ARBA" id="ARBA00022723"/>
    </source>
</evidence>
<keyword evidence="3" id="KW-0378">Hydrolase</keyword>
<organism evidence="7 8">
    <name type="scientific">Marinobacter halodurans</name>
    <dbReference type="NCBI Taxonomy" id="2528979"/>
    <lineage>
        <taxon>Bacteria</taxon>
        <taxon>Pseudomonadati</taxon>
        <taxon>Pseudomonadota</taxon>
        <taxon>Gammaproteobacteria</taxon>
        <taxon>Pseudomonadales</taxon>
        <taxon>Marinobacteraceae</taxon>
        <taxon>Marinobacter</taxon>
    </lineage>
</organism>
<comment type="caution">
    <text evidence="7">The sequence shown here is derived from an EMBL/GenBank/DDBJ whole genome shotgun (WGS) entry which is preliminary data.</text>
</comment>
<evidence type="ECO:0000256" key="4">
    <source>
        <dbReference type="ARBA" id="ARBA00022833"/>
    </source>
</evidence>
<gene>
    <name evidence="7" type="ORF">EZI54_20800</name>
</gene>
<accession>A0ABY1ZHH0</accession>
<feature type="signal peptide" evidence="5">
    <location>
        <begin position="1"/>
        <end position="29"/>
    </location>
</feature>
<keyword evidence="8" id="KW-1185">Reference proteome</keyword>
<evidence type="ECO:0000256" key="1">
    <source>
        <dbReference type="ARBA" id="ARBA00007749"/>
    </source>
</evidence>
<name>A0ABY1ZHH0_9GAMM</name>
<comment type="similarity">
    <text evidence="1">Belongs to the metallo-beta-lactamase superfamily.</text>
</comment>
<reference evidence="7 8" key="1">
    <citation type="submission" date="2019-02" db="EMBL/GenBank/DDBJ databases">
        <title>Marinobacter halodurans sp. nov., a marine bacterium isolated from sea tidal flat.</title>
        <authorList>
            <person name="Yoo Y."/>
            <person name="Lee D.W."/>
            <person name="Kim B.S."/>
            <person name="Kim J.-J."/>
        </authorList>
    </citation>
    <scope>NUCLEOTIDE SEQUENCE [LARGE SCALE GENOMIC DNA]</scope>
    <source>
        <strain evidence="7 8">YJ-S3-2</strain>
    </source>
</reference>
<evidence type="ECO:0000313" key="7">
    <source>
        <dbReference type="EMBL" id="TBW48732.1"/>
    </source>
</evidence>